<dbReference type="EMBL" id="CAVNYO010000401">
    <property type="protein sequence ID" value="CAK5274335.1"/>
    <property type="molecule type" value="Genomic_DNA"/>
</dbReference>
<dbReference type="AlphaFoldDB" id="A0AAD2HFR8"/>
<comment type="caution">
    <text evidence="2">The sequence shown here is derived from an EMBL/GenBank/DDBJ whole genome shotgun (WGS) entry which is preliminary data.</text>
</comment>
<feature type="compositionally biased region" description="Basic residues" evidence="1">
    <location>
        <begin position="21"/>
        <end position="30"/>
    </location>
</feature>
<gene>
    <name evidence="2" type="ORF">MYCIT1_LOCUS21470</name>
</gene>
<keyword evidence="3" id="KW-1185">Reference proteome</keyword>
<protein>
    <submittedName>
        <fullName evidence="2">Uncharacterized protein</fullName>
    </submittedName>
</protein>
<reference evidence="2" key="1">
    <citation type="submission" date="2023-11" db="EMBL/GenBank/DDBJ databases">
        <authorList>
            <person name="De Vega J J."/>
            <person name="De Vega J J."/>
        </authorList>
    </citation>
    <scope>NUCLEOTIDE SEQUENCE</scope>
</reference>
<proteinExistence type="predicted"/>
<feature type="region of interest" description="Disordered" evidence="1">
    <location>
        <begin position="1"/>
        <end position="30"/>
    </location>
</feature>
<organism evidence="2 3">
    <name type="scientific">Mycena citricolor</name>
    <dbReference type="NCBI Taxonomy" id="2018698"/>
    <lineage>
        <taxon>Eukaryota</taxon>
        <taxon>Fungi</taxon>
        <taxon>Dikarya</taxon>
        <taxon>Basidiomycota</taxon>
        <taxon>Agaricomycotina</taxon>
        <taxon>Agaricomycetes</taxon>
        <taxon>Agaricomycetidae</taxon>
        <taxon>Agaricales</taxon>
        <taxon>Marasmiineae</taxon>
        <taxon>Mycenaceae</taxon>
        <taxon>Mycena</taxon>
    </lineage>
</organism>
<accession>A0AAD2HFR8</accession>
<sequence>MSSLLSNARVARAREDSSRTYRPRPPKCVQGRRKTGVFPLAAYGTLSCATHEHEAETHMPRRDMISHSSLAPSLDTELHPPWTCCDKICRTSE</sequence>
<evidence type="ECO:0000313" key="3">
    <source>
        <dbReference type="Proteomes" id="UP001295794"/>
    </source>
</evidence>
<evidence type="ECO:0000256" key="1">
    <source>
        <dbReference type="SAM" id="MobiDB-lite"/>
    </source>
</evidence>
<evidence type="ECO:0000313" key="2">
    <source>
        <dbReference type="EMBL" id="CAK5274335.1"/>
    </source>
</evidence>
<dbReference type="Proteomes" id="UP001295794">
    <property type="component" value="Unassembled WGS sequence"/>
</dbReference>
<name>A0AAD2HFR8_9AGAR</name>